<proteinExistence type="predicted"/>
<organism evidence="4 5">
    <name type="scientific">Catenovulum adriaticum</name>
    <dbReference type="NCBI Taxonomy" id="2984846"/>
    <lineage>
        <taxon>Bacteria</taxon>
        <taxon>Pseudomonadati</taxon>
        <taxon>Pseudomonadota</taxon>
        <taxon>Gammaproteobacteria</taxon>
        <taxon>Alteromonadales</taxon>
        <taxon>Alteromonadaceae</taxon>
        <taxon>Catenovulum</taxon>
    </lineage>
</organism>
<dbReference type="RefSeq" id="WP_268073696.1">
    <property type="nucleotide sequence ID" value="NZ_CP109965.1"/>
</dbReference>
<dbReference type="EMBL" id="CP109965">
    <property type="protein sequence ID" value="WAJ69460.1"/>
    <property type="molecule type" value="Genomic_DNA"/>
</dbReference>
<keyword evidence="2" id="KW-0472">Membrane</keyword>
<dbReference type="PANTHER" id="PTHR38687:SF2">
    <property type="entry name" value="CELL DIVISION PROTEIN FTSN"/>
    <property type="match status" value="1"/>
</dbReference>
<dbReference type="PANTHER" id="PTHR38687">
    <property type="entry name" value="CELL DIVISION PROTEIN DEDD-RELATED"/>
    <property type="match status" value="1"/>
</dbReference>
<keyword evidence="2" id="KW-0812">Transmembrane</keyword>
<dbReference type="Proteomes" id="UP001163726">
    <property type="component" value="Chromosome"/>
</dbReference>
<reference evidence="4" key="1">
    <citation type="submission" date="2022-10" db="EMBL/GenBank/DDBJ databases">
        <title>Catenovulum adriacola sp. nov. isolated in the Harbour of Susak.</title>
        <authorList>
            <person name="Schoch T."/>
            <person name="Reich S.J."/>
            <person name="Stoeferle S."/>
            <person name="Flaiz M."/>
            <person name="Kazda M."/>
            <person name="Riedel C.U."/>
            <person name="Duerre P."/>
        </authorList>
    </citation>
    <scope>NUCLEOTIDE SEQUENCE</scope>
    <source>
        <strain evidence="4">TS8</strain>
    </source>
</reference>
<dbReference type="Gene3D" id="3.30.70.1070">
    <property type="entry name" value="Sporulation related repeat"/>
    <property type="match status" value="1"/>
</dbReference>
<evidence type="ECO:0000256" key="2">
    <source>
        <dbReference type="SAM" id="Phobius"/>
    </source>
</evidence>
<dbReference type="InterPro" id="IPR036680">
    <property type="entry name" value="SPOR-like_sf"/>
</dbReference>
<evidence type="ECO:0000256" key="1">
    <source>
        <dbReference type="SAM" id="MobiDB-lite"/>
    </source>
</evidence>
<evidence type="ECO:0000259" key="3">
    <source>
        <dbReference type="PROSITE" id="PS51724"/>
    </source>
</evidence>
<dbReference type="Pfam" id="PF05036">
    <property type="entry name" value="SPOR"/>
    <property type="match status" value="1"/>
</dbReference>
<gene>
    <name evidence="4" type="ORF">OLW01_09755</name>
</gene>
<protein>
    <submittedName>
        <fullName evidence="4">SPOR domain-containing protein</fullName>
    </submittedName>
</protein>
<dbReference type="PROSITE" id="PS51724">
    <property type="entry name" value="SPOR"/>
    <property type="match status" value="1"/>
</dbReference>
<dbReference type="SUPFAM" id="SSF110997">
    <property type="entry name" value="Sporulation related repeat"/>
    <property type="match status" value="1"/>
</dbReference>
<keyword evidence="2" id="KW-1133">Transmembrane helix</keyword>
<feature type="domain" description="SPOR" evidence="3">
    <location>
        <begin position="99"/>
        <end position="179"/>
    </location>
</feature>
<evidence type="ECO:0000313" key="5">
    <source>
        <dbReference type="Proteomes" id="UP001163726"/>
    </source>
</evidence>
<sequence length="179" mass="20454">MARDYVKKGKPVPRKNTRQQQPAPKKTKNIVLLLLVVILIGAFISFLISIQGKAPEQKTIEPVNSSKESPLPKMPEEKWEYVKELENKTIEVDVPKRDDKPTRPYQMQCGSFRVEGQANTMKAKIAFAGLESMVKKTNGSNGVWYRVVLGPYPTKREAEADRHKLQRAKVNGCQIWFWT</sequence>
<feature type="region of interest" description="Disordered" evidence="1">
    <location>
        <begin position="1"/>
        <end position="23"/>
    </location>
</feature>
<feature type="compositionally biased region" description="Basic residues" evidence="1">
    <location>
        <begin position="8"/>
        <end position="17"/>
    </location>
</feature>
<dbReference type="InterPro" id="IPR007730">
    <property type="entry name" value="SPOR-like_dom"/>
</dbReference>
<evidence type="ECO:0000313" key="4">
    <source>
        <dbReference type="EMBL" id="WAJ69460.1"/>
    </source>
</evidence>
<keyword evidence="5" id="KW-1185">Reference proteome</keyword>
<feature type="transmembrane region" description="Helical" evidence="2">
    <location>
        <begin position="30"/>
        <end position="50"/>
    </location>
</feature>
<accession>A0ABY7ALW4</accession>
<name>A0ABY7ALW4_9ALTE</name>
<dbReference type="InterPro" id="IPR052521">
    <property type="entry name" value="Cell_div_SPOR-domain"/>
</dbReference>